<dbReference type="InterPro" id="IPR007459">
    <property type="entry name" value="DNA_pol3_chi"/>
</dbReference>
<dbReference type="OrthoDB" id="9795973at2"/>
<dbReference type="PANTHER" id="PTHR38767">
    <property type="entry name" value="DNA POLYMERASE III SUBUNIT CHI"/>
    <property type="match status" value="1"/>
</dbReference>
<dbReference type="AlphaFoldDB" id="A0A4R0PFP8"/>
<gene>
    <name evidence="1" type="ORF">E0D97_09560</name>
</gene>
<comment type="caution">
    <text evidence="1">The sequence shown here is derived from an EMBL/GenBank/DDBJ whole genome shotgun (WGS) entry which is preliminary data.</text>
</comment>
<keyword evidence="2" id="KW-1185">Reference proteome</keyword>
<dbReference type="GO" id="GO:0003887">
    <property type="term" value="F:DNA-directed DNA polymerase activity"/>
    <property type="evidence" value="ECO:0007669"/>
    <property type="project" value="InterPro"/>
</dbReference>
<dbReference type="InterPro" id="IPR036768">
    <property type="entry name" value="PolIII_chi_sf"/>
</dbReference>
<dbReference type="GO" id="GO:0003677">
    <property type="term" value="F:DNA binding"/>
    <property type="evidence" value="ECO:0007669"/>
    <property type="project" value="InterPro"/>
</dbReference>
<evidence type="ECO:0000313" key="2">
    <source>
        <dbReference type="Proteomes" id="UP000291301"/>
    </source>
</evidence>
<dbReference type="RefSeq" id="WP_131568222.1">
    <property type="nucleotide sequence ID" value="NZ_JAINFK010000002.1"/>
</dbReference>
<accession>A0A4R0PFP8</accession>
<dbReference type="EMBL" id="SJST01000003">
    <property type="protein sequence ID" value="TCD14314.1"/>
    <property type="molecule type" value="Genomic_DNA"/>
</dbReference>
<dbReference type="PANTHER" id="PTHR38767:SF1">
    <property type="entry name" value="DNA POLYMERASE III SUBUNIT CHI"/>
    <property type="match status" value="1"/>
</dbReference>
<dbReference type="Proteomes" id="UP000291301">
    <property type="component" value="Unassembled WGS sequence"/>
</dbReference>
<sequence length="150" mass="16837">MSEVFFYHLTESSVDEALPALVEKSVARGWRAAIQSDSAELRDRLDTHLWTYRPEGFLAHGADGCDHPESQPVLLTTETANPNGADIRFLIGRAEPPDDLSGYERVVLMFDGLDEDALASARGHWKALKAAGHQLTYWQQDNEGRWERKA</sequence>
<name>A0A4R0PFP8_9HYPH</name>
<dbReference type="GO" id="GO:0006260">
    <property type="term" value="P:DNA replication"/>
    <property type="evidence" value="ECO:0007669"/>
    <property type="project" value="InterPro"/>
</dbReference>
<dbReference type="SUPFAM" id="SSF102400">
    <property type="entry name" value="DNA polymerase III chi subunit"/>
    <property type="match status" value="1"/>
</dbReference>
<dbReference type="Pfam" id="PF04364">
    <property type="entry name" value="DNA_pol3_chi"/>
    <property type="match status" value="1"/>
</dbReference>
<dbReference type="GO" id="GO:0032298">
    <property type="term" value="P:positive regulation of DNA-templated DNA replication initiation"/>
    <property type="evidence" value="ECO:0007669"/>
    <property type="project" value="TreeGrafter"/>
</dbReference>
<dbReference type="Gene3D" id="3.40.50.10110">
    <property type="entry name" value="DNA polymerase III subunit chi"/>
    <property type="match status" value="1"/>
</dbReference>
<protein>
    <submittedName>
        <fullName evidence="1">DNA polymerase III subunit chi</fullName>
    </submittedName>
</protein>
<dbReference type="NCBIfam" id="NF004347">
    <property type="entry name" value="PRK05728.1-4"/>
    <property type="match status" value="1"/>
</dbReference>
<evidence type="ECO:0000313" key="1">
    <source>
        <dbReference type="EMBL" id="TCD14314.1"/>
    </source>
</evidence>
<reference evidence="1 2" key="1">
    <citation type="journal article" date="2015" name="Antonie Van Leeuwenhoek">
        <title>Oricola cellulosilytica gen. nov., sp. nov., a cellulose-degrading bacterium of the family Phyllobacteriaceae isolated from surface seashore water, and emended descriptions of Mesorhizobium loti and Phyllobacterium myrsinacearum.</title>
        <authorList>
            <person name="Hameed A."/>
            <person name="Shahina M."/>
            <person name="Lai W.A."/>
            <person name="Lin S.Y."/>
            <person name="Young L.S."/>
            <person name="Liu Y.C."/>
            <person name="Hsu Y.H."/>
            <person name="Young C.C."/>
        </authorList>
    </citation>
    <scope>NUCLEOTIDE SEQUENCE [LARGE SCALE GENOMIC DNA]</scope>
    <source>
        <strain evidence="1 2">KCTC 52183</strain>
    </source>
</reference>
<proteinExistence type="predicted"/>
<organism evidence="1 2">
    <name type="scientific">Oricola cellulosilytica</name>
    <dbReference type="NCBI Taxonomy" id="1429082"/>
    <lineage>
        <taxon>Bacteria</taxon>
        <taxon>Pseudomonadati</taxon>
        <taxon>Pseudomonadota</taxon>
        <taxon>Alphaproteobacteria</taxon>
        <taxon>Hyphomicrobiales</taxon>
        <taxon>Ahrensiaceae</taxon>
        <taxon>Oricola</taxon>
    </lineage>
</organism>